<evidence type="ECO:0000259" key="2">
    <source>
        <dbReference type="Pfam" id="PF03372"/>
    </source>
</evidence>
<dbReference type="Pfam" id="PF03372">
    <property type="entry name" value="Exo_endo_phos"/>
    <property type="match status" value="1"/>
</dbReference>
<feature type="domain" description="Endonuclease/exonuclease/phosphatase" evidence="2">
    <location>
        <begin position="103"/>
        <end position="288"/>
    </location>
</feature>
<dbReference type="OrthoDB" id="3808618at2"/>
<evidence type="ECO:0000313" key="4">
    <source>
        <dbReference type="Proteomes" id="UP000265750"/>
    </source>
</evidence>
<keyword evidence="1" id="KW-0812">Transmembrane</keyword>
<sequence>MRRSDEWAGAATAAAAGIAALAVLGLALPRVPLVSMIGQLLPLLGLALLPLALGLAALRRRRRAAGVALLALGILGLTGWRFADVSAEATAAPDAGVPFTLISFNALYSNREGVSAIPALLASGADAILILEAQQFQAELPRLAQAYPYRLGCTPPEPCDTLLLSRRPPVQARQTWLGAVPAKRFAQFAFDLDGWRVTLVGAHLTKPYFDELPAIERLVLANRLRAIDGPLILVGDFNATQWSPDLRWLAKRADMRFSGFYVPTWPAAAGGFGLPIDHVLTRGATVLSLEPLPSAFGSNHRGLVARLRIP</sequence>
<name>A0A3A1WUY1_9HYPH</name>
<evidence type="ECO:0000313" key="3">
    <source>
        <dbReference type="EMBL" id="RIY02461.1"/>
    </source>
</evidence>
<keyword evidence="1" id="KW-1133">Transmembrane helix</keyword>
<keyword evidence="4" id="KW-1185">Reference proteome</keyword>
<dbReference type="Gene3D" id="3.60.10.10">
    <property type="entry name" value="Endonuclease/exonuclease/phosphatase"/>
    <property type="match status" value="1"/>
</dbReference>
<feature type="transmembrane region" description="Helical" evidence="1">
    <location>
        <begin position="65"/>
        <end position="83"/>
    </location>
</feature>
<dbReference type="GO" id="GO:0003824">
    <property type="term" value="F:catalytic activity"/>
    <property type="evidence" value="ECO:0007669"/>
    <property type="project" value="InterPro"/>
</dbReference>
<comment type="caution">
    <text evidence="3">The sequence shown here is derived from an EMBL/GenBank/DDBJ whole genome shotgun (WGS) entry which is preliminary data.</text>
</comment>
<dbReference type="Proteomes" id="UP000265750">
    <property type="component" value="Unassembled WGS sequence"/>
</dbReference>
<evidence type="ECO:0000256" key="1">
    <source>
        <dbReference type="SAM" id="Phobius"/>
    </source>
</evidence>
<feature type="transmembrane region" description="Helical" evidence="1">
    <location>
        <begin position="40"/>
        <end position="58"/>
    </location>
</feature>
<keyword evidence="1" id="KW-0472">Membrane</keyword>
<organism evidence="3 4">
    <name type="scientific">Aureimonas flava</name>
    <dbReference type="NCBI Taxonomy" id="2320271"/>
    <lineage>
        <taxon>Bacteria</taxon>
        <taxon>Pseudomonadati</taxon>
        <taxon>Pseudomonadota</taxon>
        <taxon>Alphaproteobacteria</taxon>
        <taxon>Hyphomicrobiales</taxon>
        <taxon>Aurantimonadaceae</taxon>
        <taxon>Aureimonas</taxon>
    </lineage>
</organism>
<protein>
    <recommendedName>
        <fullName evidence="2">Endonuclease/exonuclease/phosphatase domain-containing protein</fullName>
    </recommendedName>
</protein>
<dbReference type="AlphaFoldDB" id="A0A3A1WUY1"/>
<dbReference type="InterPro" id="IPR005135">
    <property type="entry name" value="Endo/exonuclease/phosphatase"/>
</dbReference>
<reference evidence="4" key="1">
    <citation type="submission" date="2018-09" db="EMBL/GenBank/DDBJ databases">
        <authorList>
            <person name="Tuo L."/>
        </authorList>
    </citation>
    <scope>NUCLEOTIDE SEQUENCE [LARGE SCALE GENOMIC DNA]</scope>
    <source>
        <strain evidence="4">M2BS4Y-1</strain>
    </source>
</reference>
<accession>A0A3A1WUY1</accession>
<feature type="transmembrane region" description="Helical" evidence="1">
    <location>
        <begin position="7"/>
        <end position="28"/>
    </location>
</feature>
<dbReference type="InterPro" id="IPR036691">
    <property type="entry name" value="Endo/exonu/phosph_ase_sf"/>
</dbReference>
<gene>
    <name evidence="3" type="ORF">D3218_03560</name>
</gene>
<dbReference type="RefSeq" id="WP_119538540.1">
    <property type="nucleotide sequence ID" value="NZ_QYRN01000002.1"/>
</dbReference>
<dbReference type="SUPFAM" id="SSF56219">
    <property type="entry name" value="DNase I-like"/>
    <property type="match status" value="1"/>
</dbReference>
<proteinExistence type="predicted"/>
<dbReference type="EMBL" id="QYRN01000002">
    <property type="protein sequence ID" value="RIY02461.1"/>
    <property type="molecule type" value="Genomic_DNA"/>
</dbReference>